<dbReference type="EMBL" id="BMQQ01000005">
    <property type="protein sequence ID" value="GGT26804.1"/>
    <property type="molecule type" value="Genomic_DNA"/>
</dbReference>
<gene>
    <name evidence="2" type="ORF">GCM10014713_20100</name>
</gene>
<dbReference type="Proteomes" id="UP000619486">
    <property type="component" value="Unassembled WGS sequence"/>
</dbReference>
<dbReference type="AlphaFoldDB" id="A0A918GZJ6"/>
<protein>
    <recommendedName>
        <fullName evidence="4">Lipoprotein</fullName>
    </recommendedName>
</protein>
<name>A0A918GZJ6_9ACTN</name>
<dbReference type="PROSITE" id="PS51257">
    <property type="entry name" value="PROKAR_LIPOPROTEIN"/>
    <property type="match status" value="1"/>
</dbReference>
<dbReference type="RefSeq" id="WP_189201124.1">
    <property type="nucleotide sequence ID" value="NZ_BMQQ01000005.1"/>
</dbReference>
<feature type="region of interest" description="Disordered" evidence="1">
    <location>
        <begin position="24"/>
        <end position="50"/>
    </location>
</feature>
<evidence type="ECO:0008006" key="4">
    <source>
        <dbReference type="Google" id="ProtNLM"/>
    </source>
</evidence>
<reference evidence="2" key="1">
    <citation type="journal article" date="2014" name="Int. J. Syst. Evol. Microbiol.">
        <title>Complete genome sequence of Corynebacterium casei LMG S-19264T (=DSM 44701T), isolated from a smear-ripened cheese.</title>
        <authorList>
            <consortium name="US DOE Joint Genome Institute (JGI-PGF)"/>
            <person name="Walter F."/>
            <person name="Albersmeier A."/>
            <person name="Kalinowski J."/>
            <person name="Ruckert C."/>
        </authorList>
    </citation>
    <scope>NUCLEOTIDE SEQUENCE</scope>
    <source>
        <strain evidence="2">JCM 3172</strain>
    </source>
</reference>
<reference evidence="2" key="2">
    <citation type="submission" date="2020-09" db="EMBL/GenBank/DDBJ databases">
        <authorList>
            <person name="Sun Q."/>
            <person name="Ohkuma M."/>
        </authorList>
    </citation>
    <scope>NUCLEOTIDE SEQUENCE</scope>
    <source>
        <strain evidence="2">JCM 3172</strain>
    </source>
</reference>
<keyword evidence="3" id="KW-1185">Reference proteome</keyword>
<evidence type="ECO:0000313" key="3">
    <source>
        <dbReference type="Proteomes" id="UP000619486"/>
    </source>
</evidence>
<evidence type="ECO:0000313" key="2">
    <source>
        <dbReference type="EMBL" id="GGT26804.1"/>
    </source>
</evidence>
<proteinExistence type="predicted"/>
<comment type="caution">
    <text evidence="2">The sequence shown here is derived from an EMBL/GenBank/DDBJ whole genome shotgun (WGS) entry which is preliminary data.</text>
</comment>
<organism evidence="2 3">
    <name type="scientific">Streptomyces purpureus</name>
    <dbReference type="NCBI Taxonomy" id="1951"/>
    <lineage>
        <taxon>Bacteria</taxon>
        <taxon>Bacillati</taxon>
        <taxon>Actinomycetota</taxon>
        <taxon>Actinomycetes</taxon>
        <taxon>Kitasatosporales</taxon>
        <taxon>Streptomycetaceae</taxon>
        <taxon>Streptomyces</taxon>
    </lineage>
</organism>
<evidence type="ECO:0000256" key="1">
    <source>
        <dbReference type="SAM" id="MobiDB-lite"/>
    </source>
</evidence>
<accession>A0A918GZJ6</accession>
<sequence>MRKAKWAATAAGVVLLVAGCGSEGGSGKGGATGAPSQGASAPAEENGGGSLDAAAVKKEIADAATAAGFTEKPGDDVPPTLKDCMVSWSPETKQAADPKKSYEDTVAALTKGGWNQGQKFEQGPSTINSLDKSGWTVKANYSGAPVGTKQTFVIVHFVATDNGAACEALFKADLEKNKKS</sequence>